<keyword evidence="2" id="KW-0812">Transmembrane</keyword>
<gene>
    <name evidence="3" type="ORF">NOF53_16265</name>
</gene>
<comment type="caution">
    <text evidence="3">The sequence shown here is derived from an EMBL/GenBank/DDBJ whole genome shotgun (WGS) entry which is preliminary data.</text>
</comment>
<sequence length="139" mass="15125">MTPSDTHLRRGLVIGCGGTLGAAWTVAALVAVSDVLGWAWAVAHPATWLVSMDYDTGERVAFGSIQAPHRTPPAQLDERRTGCRDRAVGRSGHPGDPTRCHCRRPGRMGANFMDTRRRLATLEHSLVSTRTQLAKEVRA</sequence>
<evidence type="ECO:0000313" key="4">
    <source>
        <dbReference type="Proteomes" id="UP001524501"/>
    </source>
</evidence>
<accession>A0ABT1QEU4</accession>
<proteinExistence type="predicted"/>
<evidence type="ECO:0000256" key="1">
    <source>
        <dbReference type="SAM" id="MobiDB-lite"/>
    </source>
</evidence>
<feature type="transmembrane region" description="Helical" evidence="2">
    <location>
        <begin position="12"/>
        <end position="41"/>
    </location>
</feature>
<dbReference type="Proteomes" id="UP001524501">
    <property type="component" value="Unassembled WGS sequence"/>
</dbReference>
<keyword evidence="2" id="KW-1133">Transmembrane helix</keyword>
<reference evidence="3 4" key="1">
    <citation type="submission" date="2022-07" db="EMBL/GenBank/DDBJ databases">
        <title>Degradation activity of malathion, p-nitrophenol and potential low-temperature adaptation strategy of Rhodococcus sp. FXJ9.536.</title>
        <authorList>
            <person name="Huang J."/>
            <person name="Huang Y."/>
        </authorList>
    </citation>
    <scope>NUCLEOTIDE SEQUENCE [LARGE SCALE GENOMIC DNA]</scope>
    <source>
        <strain evidence="3 4">FXJ9.536</strain>
    </source>
</reference>
<name>A0ABT1QEU4_9NOCA</name>
<keyword evidence="4" id="KW-1185">Reference proteome</keyword>
<feature type="region of interest" description="Disordered" evidence="1">
    <location>
        <begin position="68"/>
        <end position="98"/>
    </location>
</feature>
<evidence type="ECO:0000313" key="3">
    <source>
        <dbReference type="EMBL" id="MCQ4120707.1"/>
    </source>
</evidence>
<dbReference type="EMBL" id="JANFQF010000012">
    <property type="protein sequence ID" value="MCQ4120707.1"/>
    <property type="molecule type" value="Genomic_DNA"/>
</dbReference>
<feature type="compositionally biased region" description="Basic and acidic residues" evidence="1">
    <location>
        <begin position="76"/>
        <end position="88"/>
    </location>
</feature>
<dbReference type="RefSeq" id="WP_255970530.1">
    <property type="nucleotide sequence ID" value="NZ_JANFQF010000012.1"/>
</dbReference>
<organism evidence="3 4">
    <name type="scientific">Rhodococcus tibetensis</name>
    <dbReference type="NCBI Taxonomy" id="2965064"/>
    <lineage>
        <taxon>Bacteria</taxon>
        <taxon>Bacillati</taxon>
        <taxon>Actinomycetota</taxon>
        <taxon>Actinomycetes</taxon>
        <taxon>Mycobacteriales</taxon>
        <taxon>Nocardiaceae</taxon>
        <taxon>Rhodococcus</taxon>
    </lineage>
</organism>
<keyword evidence="2" id="KW-0472">Membrane</keyword>
<protein>
    <submittedName>
        <fullName evidence="3">Uncharacterized protein</fullName>
    </submittedName>
</protein>
<evidence type="ECO:0000256" key="2">
    <source>
        <dbReference type="SAM" id="Phobius"/>
    </source>
</evidence>